<dbReference type="Pfam" id="PF04326">
    <property type="entry name" value="SLFN_AlbA_2"/>
    <property type="match status" value="1"/>
</dbReference>
<reference evidence="2 3" key="1">
    <citation type="submission" date="2018-07" db="EMBL/GenBank/DDBJ databases">
        <title>Genomic and Epidemiologic Investigation of an Indolent Hospital Outbreak.</title>
        <authorList>
            <person name="Johnson R.C."/>
            <person name="Deming C."/>
            <person name="Conlan S."/>
            <person name="Zellmer C.J."/>
            <person name="Michelin A.V."/>
            <person name="Lee-Lin S."/>
            <person name="Thomas P.J."/>
            <person name="Park M."/>
            <person name="Weingarten R.A."/>
            <person name="Less J."/>
            <person name="Dekker J.P."/>
            <person name="Frank K.M."/>
            <person name="Musser K.A."/>
            <person name="Mcquiston J.R."/>
            <person name="Henderson D.K."/>
            <person name="Lau A.F."/>
            <person name="Palmore T.N."/>
            <person name="Segre J.A."/>
        </authorList>
    </citation>
    <scope>NUCLEOTIDE SEQUENCE [LARGE SCALE GENOMIC DNA]</scope>
    <source>
        <strain evidence="2 3">SK-NIH.Env6_1116</strain>
    </source>
</reference>
<dbReference type="Proteomes" id="UP000287401">
    <property type="component" value="Unassembled WGS sequence"/>
</dbReference>
<evidence type="ECO:0000259" key="1">
    <source>
        <dbReference type="Pfam" id="PF04326"/>
    </source>
</evidence>
<dbReference type="InterPro" id="IPR038461">
    <property type="entry name" value="Schlafen_AlbA_2_dom_sf"/>
</dbReference>
<accession>A0A430BKB5</accession>
<evidence type="ECO:0000313" key="2">
    <source>
        <dbReference type="EMBL" id="RSU51714.1"/>
    </source>
</evidence>
<protein>
    <submittedName>
        <fullName evidence="2">ATP-binding protein</fullName>
    </submittedName>
</protein>
<dbReference type="InterPro" id="IPR007421">
    <property type="entry name" value="Schlafen_AlbA_2_dom"/>
</dbReference>
<dbReference type="Gene3D" id="3.30.950.30">
    <property type="entry name" value="Schlafen, AAA domain"/>
    <property type="match status" value="1"/>
</dbReference>
<organism evidence="2 3">
    <name type="scientific">Sphingobium yanoikuyae</name>
    <name type="common">Sphingomonas yanoikuyae</name>
    <dbReference type="NCBI Taxonomy" id="13690"/>
    <lineage>
        <taxon>Bacteria</taxon>
        <taxon>Pseudomonadati</taxon>
        <taxon>Pseudomonadota</taxon>
        <taxon>Alphaproteobacteria</taxon>
        <taxon>Sphingomonadales</taxon>
        <taxon>Sphingomonadaceae</taxon>
        <taxon>Sphingobium</taxon>
    </lineage>
</organism>
<proteinExistence type="predicted"/>
<dbReference type="PANTHER" id="PTHR30595:SF6">
    <property type="entry name" value="SCHLAFEN ALBA-2 DOMAIN-CONTAINING PROTEIN"/>
    <property type="match status" value="1"/>
</dbReference>
<keyword evidence="2" id="KW-0547">Nucleotide-binding</keyword>
<dbReference type="EMBL" id="QRAL01000036">
    <property type="protein sequence ID" value="RSU51714.1"/>
    <property type="molecule type" value="Genomic_DNA"/>
</dbReference>
<evidence type="ECO:0000313" key="3">
    <source>
        <dbReference type="Proteomes" id="UP000287401"/>
    </source>
</evidence>
<keyword evidence="2" id="KW-0067">ATP-binding</keyword>
<comment type="caution">
    <text evidence="2">The sequence shown here is derived from an EMBL/GenBank/DDBJ whole genome shotgun (WGS) entry which is preliminary data.</text>
</comment>
<sequence length="378" mass="42475">MPLSLIDVEGSSVVTITVTEPDKPRRPLRSLNAITIEQIADGDLQEGQDLDFKREVHVDKADAKSKLLDDVVAFLNRGAGRIIVGVEERGGRFDGFRPMAGDADQATLRLQTLIQDGISPVPVDVQVVPLHLDDGYILDIQIPKHIGAPFMNRLSGGYLIRSGSRNLPIDPGMLRSRFVEESTWMAKLDELTAAEDARVARDGKLKIQQAFRIGILPQEHFDHYRRPFEQSDHVRSPGPVFHEHSDPWFKAGEDGHEALSPQGIERLFVRDDWFVHGHAAFAIRQQSVKGRLEFHEFSQAAKRYMADLARFFADQGVQGPFAVTLSLHGLTETEHFGAWFPRTSVVRTLRPRLVQSLDEPEFVDDFLSRVRQASLYGS</sequence>
<dbReference type="AlphaFoldDB" id="A0A430BKB5"/>
<gene>
    <name evidence="2" type="ORF">DAH51_22025</name>
</gene>
<dbReference type="GO" id="GO:0005524">
    <property type="term" value="F:ATP binding"/>
    <property type="evidence" value="ECO:0007669"/>
    <property type="project" value="UniProtKB-KW"/>
</dbReference>
<name>A0A430BKB5_SPHYA</name>
<dbReference type="PANTHER" id="PTHR30595">
    <property type="entry name" value="GLPR-RELATED TRANSCRIPTIONAL REPRESSOR"/>
    <property type="match status" value="1"/>
</dbReference>
<feature type="domain" description="Schlafen AlbA-2" evidence="1">
    <location>
        <begin position="46"/>
        <end position="169"/>
    </location>
</feature>